<organism evidence="1 2">
    <name type="scientific">Penicillium camemberti (strain FM 013)</name>
    <dbReference type="NCBI Taxonomy" id="1429867"/>
    <lineage>
        <taxon>Eukaryota</taxon>
        <taxon>Fungi</taxon>
        <taxon>Dikarya</taxon>
        <taxon>Ascomycota</taxon>
        <taxon>Pezizomycotina</taxon>
        <taxon>Eurotiomycetes</taxon>
        <taxon>Eurotiomycetidae</taxon>
        <taxon>Eurotiales</taxon>
        <taxon>Aspergillaceae</taxon>
        <taxon>Penicillium</taxon>
    </lineage>
</organism>
<evidence type="ECO:0000313" key="1">
    <source>
        <dbReference type="EMBL" id="CRL18748.1"/>
    </source>
</evidence>
<evidence type="ECO:0000313" key="2">
    <source>
        <dbReference type="Proteomes" id="UP000053732"/>
    </source>
</evidence>
<reference evidence="1 2" key="1">
    <citation type="journal article" date="2014" name="Nat. Commun.">
        <title>Multiple recent horizontal transfers of a large genomic region in cheese making fungi.</title>
        <authorList>
            <person name="Cheeseman K."/>
            <person name="Ropars J."/>
            <person name="Renault P."/>
            <person name="Dupont J."/>
            <person name="Gouzy J."/>
            <person name="Branca A."/>
            <person name="Abraham A.L."/>
            <person name="Ceppi M."/>
            <person name="Conseiller E."/>
            <person name="Debuchy R."/>
            <person name="Malagnac F."/>
            <person name="Goarin A."/>
            <person name="Silar P."/>
            <person name="Lacoste S."/>
            <person name="Sallet E."/>
            <person name="Bensimon A."/>
            <person name="Giraud T."/>
            <person name="Brygoo Y."/>
        </authorList>
    </citation>
    <scope>NUCLEOTIDE SEQUENCE [LARGE SCALE GENOMIC DNA]</scope>
    <source>
        <strain evidence="2">FM 013</strain>
    </source>
</reference>
<protein>
    <submittedName>
        <fullName evidence="1">Str. FM013</fullName>
    </submittedName>
</protein>
<name>A0A0G4NXA2_PENC3</name>
<dbReference type="EMBL" id="HG793135">
    <property type="protein sequence ID" value="CRL18748.1"/>
    <property type="molecule type" value="Genomic_DNA"/>
</dbReference>
<dbReference type="Proteomes" id="UP000053732">
    <property type="component" value="Unassembled WGS sequence"/>
</dbReference>
<dbReference type="AlphaFoldDB" id="A0A0G4NXA2"/>
<proteinExistence type="predicted"/>
<gene>
    <name evidence="1" type="ORF">PCAMFM013_S002g000618</name>
</gene>
<accession>A0A0G4NXA2</accession>
<keyword evidence="2" id="KW-1185">Reference proteome</keyword>
<sequence length="34" mass="3861">MSATNTQEPGDQLEEYHFTTMASRPLVPRQPAWA</sequence>